<dbReference type="AlphaFoldDB" id="A0AA40KFE5"/>
<reference evidence="1" key="1">
    <citation type="submission" date="2021-10" db="EMBL/GenBank/DDBJ databases">
        <title>Melipona bicolor Genome sequencing and assembly.</title>
        <authorList>
            <person name="Araujo N.S."/>
            <person name="Arias M.C."/>
        </authorList>
    </citation>
    <scope>NUCLEOTIDE SEQUENCE</scope>
    <source>
        <strain evidence="1">USP_2M_L1-L4_2017</strain>
        <tissue evidence="1">Whole body</tissue>
    </source>
</reference>
<gene>
    <name evidence="1" type="ORF">K0M31_015405</name>
</gene>
<comment type="caution">
    <text evidence="1">The sequence shown here is derived from an EMBL/GenBank/DDBJ whole genome shotgun (WGS) entry which is preliminary data.</text>
</comment>
<dbReference type="EMBL" id="JAHYIQ010000045">
    <property type="protein sequence ID" value="KAK1118129.1"/>
    <property type="molecule type" value="Genomic_DNA"/>
</dbReference>
<accession>A0AA40KFE5</accession>
<proteinExistence type="predicted"/>
<dbReference type="Proteomes" id="UP001177670">
    <property type="component" value="Unassembled WGS sequence"/>
</dbReference>
<organism evidence="1 2">
    <name type="scientific">Melipona bicolor</name>
    <dbReference type="NCBI Taxonomy" id="60889"/>
    <lineage>
        <taxon>Eukaryota</taxon>
        <taxon>Metazoa</taxon>
        <taxon>Ecdysozoa</taxon>
        <taxon>Arthropoda</taxon>
        <taxon>Hexapoda</taxon>
        <taxon>Insecta</taxon>
        <taxon>Pterygota</taxon>
        <taxon>Neoptera</taxon>
        <taxon>Endopterygota</taxon>
        <taxon>Hymenoptera</taxon>
        <taxon>Apocrita</taxon>
        <taxon>Aculeata</taxon>
        <taxon>Apoidea</taxon>
        <taxon>Anthophila</taxon>
        <taxon>Apidae</taxon>
        <taxon>Melipona</taxon>
    </lineage>
</organism>
<sequence length="115" mass="13514">MRLPLGWTVMCGSGCKKNRNRRSLSTLTLPEPPLSRIDVADKDPRTRVERRSNCIRRFQYLALRHIGKSAHQGKIDFGWFAESDGLEEDLFGYILQEKKEQRVIHKRGKSWFLRK</sequence>
<evidence type="ECO:0000313" key="2">
    <source>
        <dbReference type="Proteomes" id="UP001177670"/>
    </source>
</evidence>
<keyword evidence="2" id="KW-1185">Reference proteome</keyword>
<protein>
    <submittedName>
        <fullName evidence="1">Uncharacterized protein</fullName>
    </submittedName>
</protein>
<name>A0AA40KFE5_9HYME</name>
<evidence type="ECO:0000313" key="1">
    <source>
        <dbReference type="EMBL" id="KAK1118129.1"/>
    </source>
</evidence>